<name>A0A8S4SA19_9NEOP</name>
<dbReference type="OrthoDB" id="421075at2759"/>
<keyword evidence="1" id="KW-0677">Repeat</keyword>
<feature type="repeat" description="TPR" evidence="3">
    <location>
        <begin position="556"/>
        <end position="589"/>
    </location>
</feature>
<dbReference type="PROSITE" id="PS50005">
    <property type="entry name" value="TPR"/>
    <property type="match status" value="3"/>
</dbReference>
<evidence type="ECO:0000256" key="2">
    <source>
        <dbReference type="ARBA" id="ARBA00022803"/>
    </source>
</evidence>
<evidence type="ECO:0000313" key="5">
    <source>
        <dbReference type="Proteomes" id="UP000838756"/>
    </source>
</evidence>
<dbReference type="SUPFAM" id="SSF48452">
    <property type="entry name" value="TPR-like"/>
    <property type="match status" value="5"/>
</dbReference>
<dbReference type="Pfam" id="PF13432">
    <property type="entry name" value="TPR_16"/>
    <property type="match status" value="1"/>
</dbReference>
<comment type="caution">
    <text evidence="4">The sequence shown here is derived from an EMBL/GenBank/DDBJ whole genome shotgun (WGS) entry which is preliminary data.</text>
</comment>
<evidence type="ECO:0000313" key="4">
    <source>
        <dbReference type="EMBL" id="CAH2251033.1"/>
    </source>
</evidence>
<dbReference type="InterPro" id="IPR019734">
    <property type="entry name" value="TPR_rpt"/>
</dbReference>
<dbReference type="Gene3D" id="1.25.40.10">
    <property type="entry name" value="Tetratricopeptide repeat domain"/>
    <property type="match status" value="5"/>
</dbReference>
<dbReference type="SMART" id="SM00028">
    <property type="entry name" value="TPR"/>
    <property type="match status" value="11"/>
</dbReference>
<keyword evidence="5" id="KW-1185">Reference proteome</keyword>
<dbReference type="PANTHER" id="PTHR15704">
    <property type="entry name" value="SUPERKILLER 3 PROTEIN-RELATED"/>
    <property type="match status" value="1"/>
</dbReference>
<feature type="repeat" description="TPR" evidence="3">
    <location>
        <begin position="522"/>
        <end position="555"/>
    </location>
</feature>
<sequence length="1268" mass="145213">MADIKSLLKQARILIDDKEFKEAQECCKNILRKDKQNYLGLVLLGKSLQESDQAALAFQKAIASKPDYPLAWQGLANHYEQKEESVAKVKLIAVYNEILKLQVAEDKALEIITKLGQLGCSLKDNKAISILINYMDKKLNEKVYSAAGKQLIELLKTDLTCKEEDRFKVIDYLSKVINSEPSDSLHILLGKVILQKNDFDDAMQEVMNLNFFIPSVTFREWLCKFLCAYYVQNNSFSGFDVESHINAITVGIENSKYPALLRSMILFDEGLFLEAYKQCVPIINYQEADITEATFIIRCTFKLKKYSVAQKLATNFLMKVKDKIFGLTLKKFLFLSIAEQQKWKQAISIATELPVDRLDISEQAVLAKCYIESNEQADHLMGNLRETEHYRQLEAISLIKQGKYKDAIIMLEESMENSLHLFYIGKAYWKLEQYDTCLIYLLKSAKMNVDHSDTFLYLGMIYQHYKLDFEKAKKCYEKAFSLNNMDTNIIKNLSDIYTKLGLSDASFEFLGKVSKDVQINLPWINFRLGIHYINNRDWENAIIQFRKVISEDPNNVIAFQCLADAYYGRGSFTSALKAYNKVISMNPRNILHCLTRIGYINSLLTQYADSIAIFEKVLQIDPNSLLALKGIAETWMRLAKKKFCAKLFGSARINAQHTINYLMRALAIEKKFICFWNLLANALIFITKLPNEYCYVEMKNSFTDDVMVRKEKYDIYLQALACFSRIAKQKQQFTSYDLAASYLDYYHLTKDIVNCHISFKLAVTNIKIKPTSLRNWNLLGKICIFMKRYDLAQHCFIKALLVTHKQSVAKIWCNLGTLYVKLGLHKLANYCFWRGQSTQLSYPQSWIGQGLIAEDIQEEEAMDLFRHACRLGYHPESAMGYADWVCRTLKDDTYKNSSELKYVIEGLYAIPYAMDLVQWFIRFEPTNAFAYNILGILQERSDLLSSALLSYQKAFQHAAEDKKNIILLNIARALLRLGRYDEAIITFKDITEASLNSACGLALALFKKGLYEESYSAYDTALNWLSNNDDEKADLLVAMSGIVYMFKGLDDAKTLLFHSIQVSQNKPTPYSLFAICSLGIIHSDQGLSKLALSELQKYEKDSNYGYDIGFLKSYLALNEDVNKAIKLLSDSLHDHPHSTELWSCMAQYCLKASNTKAKVASFCAQRALSSMHHKKNAKGSAKMLATSSIAENIAGDKVKSLLLAKAGLHMYPWQSELWAALLFSVVTNKMSIERKKWVLSVAGHMRKNLDTTRGLNRWINLLEKKLSR</sequence>
<dbReference type="GO" id="GO:0006401">
    <property type="term" value="P:RNA catabolic process"/>
    <property type="evidence" value="ECO:0007669"/>
    <property type="project" value="InterPro"/>
</dbReference>
<dbReference type="Proteomes" id="UP000838756">
    <property type="component" value="Unassembled WGS sequence"/>
</dbReference>
<protein>
    <submittedName>
        <fullName evidence="4">Jg11794 protein</fullName>
    </submittedName>
</protein>
<organism evidence="4 5">
    <name type="scientific">Pararge aegeria aegeria</name>
    <dbReference type="NCBI Taxonomy" id="348720"/>
    <lineage>
        <taxon>Eukaryota</taxon>
        <taxon>Metazoa</taxon>
        <taxon>Ecdysozoa</taxon>
        <taxon>Arthropoda</taxon>
        <taxon>Hexapoda</taxon>
        <taxon>Insecta</taxon>
        <taxon>Pterygota</taxon>
        <taxon>Neoptera</taxon>
        <taxon>Endopterygota</taxon>
        <taxon>Lepidoptera</taxon>
        <taxon>Glossata</taxon>
        <taxon>Ditrysia</taxon>
        <taxon>Papilionoidea</taxon>
        <taxon>Nymphalidae</taxon>
        <taxon>Satyrinae</taxon>
        <taxon>Satyrini</taxon>
        <taxon>Parargina</taxon>
        <taxon>Pararge</taxon>
    </lineage>
</organism>
<dbReference type="EMBL" id="CAKXAJ010026019">
    <property type="protein sequence ID" value="CAH2251033.1"/>
    <property type="molecule type" value="Genomic_DNA"/>
</dbReference>
<dbReference type="AlphaFoldDB" id="A0A8S4SA19"/>
<feature type="repeat" description="TPR" evidence="3">
    <location>
        <begin position="591"/>
        <end position="624"/>
    </location>
</feature>
<dbReference type="InterPro" id="IPR039226">
    <property type="entry name" value="Ski3/TTC37"/>
</dbReference>
<reference evidence="4" key="1">
    <citation type="submission" date="2022-03" db="EMBL/GenBank/DDBJ databases">
        <authorList>
            <person name="Lindestad O."/>
        </authorList>
    </citation>
    <scope>NUCLEOTIDE SEQUENCE</scope>
</reference>
<dbReference type="PANTHER" id="PTHR15704:SF7">
    <property type="entry name" value="SUPERKILLER COMPLEX PROTEIN 3"/>
    <property type="match status" value="1"/>
</dbReference>
<gene>
    <name evidence="4" type="primary">jg11794</name>
    <name evidence="4" type="ORF">PAEG_LOCUS22156</name>
</gene>
<dbReference type="GO" id="GO:0055087">
    <property type="term" value="C:Ski complex"/>
    <property type="evidence" value="ECO:0007669"/>
    <property type="project" value="InterPro"/>
</dbReference>
<proteinExistence type="predicted"/>
<accession>A0A8S4SA19</accession>
<evidence type="ECO:0000256" key="1">
    <source>
        <dbReference type="ARBA" id="ARBA00022737"/>
    </source>
</evidence>
<evidence type="ECO:0000256" key="3">
    <source>
        <dbReference type="PROSITE-ProRule" id="PRU00339"/>
    </source>
</evidence>
<dbReference type="Pfam" id="PF13181">
    <property type="entry name" value="TPR_8"/>
    <property type="match status" value="4"/>
</dbReference>
<dbReference type="InterPro" id="IPR011990">
    <property type="entry name" value="TPR-like_helical_dom_sf"/>
</dbReference>
<keyword evidence="2 3" id="KW-0802">TPR repeat</keyword>